<accession>A0AAD4SZW6</accession>
<evidence type="ECO:0000313" key="1">
    <source>
        <dbReference type="EMBL" id="KAI3927795.1"/>
    </source>
</evidence>
<dbReference type="PANTHER" id="PTHR10492:SF57">
    <property type="entry name" value="ATP-DEPENDENT DNA HELICASE"/>
    <property type="match status" value="1"/>
</dbReference>
<feature type="non-terminal residue" evidence="1">
    <location>
        <position position="111"/>
    </location>
</feature>
<name>A0AAD4SZW6_9MAGN</name>
<keyword evidence="2" id="KW-1185">Reference proteome</keyword>
<dbReference type="PANTHER" id="PTHR10492">
    <property type="match status" value="1"/>
</dbReference>
<dbReference type="AlphaFoldDB" id="A0AAD4SZW6"/>
<sequence length="111" mass="13170">MWDKPLKQWKRRQCDNKVIGRVNIFSTRNENYHLRLLLNNIRGPTSFEDLLKVGDNTFSTYKEVAQHFCLLESDTPIRDTLLEAIQVEMPWSLRRLFCMLLDLATPLEFVN</sequence>
<reference evidence="1" key="1">
    <citation type="submission" date="2022-04" db="EMBL/GenBank/DDBJ databases">
        <title>A functionally conserved STORR gene fusion in Papaver species that diverged 16.8 million years ago.</title>
        <authorList>
            <person name="Catania T."/>
        </authorList>
    </citation>
    <scope>NUCLEOTIDE SEQUENCE</scope>
    <source>
        <strain evidence="1">S-188037</strain>
    </source>
</reference>
<proteinExistence type="predicted"/>
<organism evidence="1 2">
    <name type="scientific">Papaver atlanticum</name>
    <dbReference type="NCBI Taxonomy" id="357466"/>
    <lineage>
        <taxon>Eukaryota</taxon>
        <taxon>Viridiplantae</taxon>
        <taxon>Streptophyta</taxon>
        <taxon>Embryophyta</taxon>
        <taxon>Tracheophyta</taxon>
        <taxon>Spermatophyta</taxon>
        <taxon>Magnoliopsida</taxon>
        <taxon>Ranunculales</taxon>
        <taxon>Papaveraceae</taxon>
        <taxon>Papaveroideae</taxon>
        <taxon>Papaver</taxon>
    </lineage>
</organism>
<protein>
    <submittedName>
        <fullName evidence="1">Uncharacterized protein</fullName>
    </submittedName>
</protein>
<evidence type="ECO:0000313" key="2">
    <source>
        <dbReference type="Proteomes" id="UP001202328"/>
    </source>
</evidence>
<dbReference type="EMBL" id="JAJJMB010007708">
    <property type="protein sequence ID" value="KAI3927795.1"/>
    <property type="molecule type" value="Genomic_DNA"/>
</dbReference>
<dbReference type="Proteomes" id="UP001202328">
    <property type="component" value="Unassembled WGS sequence"/>
</dbReference>
<comment type="caution">
    <text evidence="1">The sequence shown here is derived from an EMBL/GenBank/DDBJ whole genome shotgun (WGS) entry which is preliminary data.</text>
</comment>
<gene>
    <name evidence="1" type="ORF">MKW98_023396</name>
</gene>